<evidence type="ECO:0000256" key="1">
    <source>
        <dbReference type="ARBA" id="ARBA00004123"/>
    </source>
</evidence>
<proteinExistence type="predicted"/>
<evidence type="ECO:0000313" key="7">
    <source>
        <dbReference type="Proteomes" id="UP001107558"/>
    </source>
</evidence>
<dbReference type="GO" id="GO:0005634">
    <property type="term" value="C:nucleus"/>
    <property type="evidence" value="ECO:0007669"/>
    <property type="project" value="UniProtKB-SubCell"/>
</dbReference>
<feature type="region of interest" description="Disordered" evidence="4">
    <location>
        <begin position="199"/>
        <end position="223"/>
    </location>
</feature>
<evidence type="ECO:0000313" key="6">
    <source>
        <dbReference type="EMBL" id="KAG5677010.1"/>
    </source>
</evidence>
<keyword evidence="7" id="KW-1185">Reference proteome</keyword>
<keyword evidence="3" id="KW-0238">DNA-binding</keyword>
<comment type="caution">
    <text evidence="6">The sequence shown here is derived from an EMBL/GenBank/DDBJ whole genome shotgun (WGS) entry which is preliminary data.</text>
</comment>
<dbReference type="Proteomes" id="UP001107558">
    <property type="component" value="Chromosome 2"/>
</dbReference>
<dbReference type="AlphaFoldDB" id="A0A9J6C4R1"/>
<gene>
    <name evidence="6" type="ORF">PVAND_006798</name>
</gene>
<organism evidence="6 7">
    <name type="scientific">Polypedilum vanderplanki</name>
    <name type="common">Sleeping chironomid midge</name>
    <dbReference type="NCBI Taxonomy" id="319348"/>
    <lineage>
        <taxon>Eukaryota</taxon>
        <taxon>Metazoa</taxon>
        <taxon>Ecdysozoa</taxon>
        <taxon>Arthropoda</taxon>
        <taxon>Hexapoda</taxon>
        <taxon>Insecta</taxon>
        <taxon>Pterygota</taxon>
        <taxon>Neoptera</taxon>
        <taxon>Endopterygota</taxon>
        <taxon>Diptera</taxon>
        <taxon>Nematocera</taxon>
        <taxon>Chironomoidea</taxon>
        <taxon>Chironomidae</taxon>
        <taxon>Chironominae</taxon>
        <taxon>Polypedilum</taxon>
        <taxon>Polypedilum</taxon>
    </lineage>
</organism>
<dbReference type="GO" id="GO:0006357">
    <property type="term" value="P:regulation of transcription by RNA polymerase II"/>
    <property type="evidence" value="ECO:0007669"/>
    <property type="project" value="TreeGrafter"/>
</dbReference>
<accession>A0A9J6C4R1</accession>
<dbReference type="GO" id="GO:0003677">
    <property type="term" value="F:DNA binding"/>
    <property type="evidence" value="ECO:0007669"/>
    <property type="project" value="UniProtKB-UniRule"/>
</dbReference>
<dbReference type="PANTHER" id="PTHR23110:SF109">
    <property type="entry name" value="FI07618P-RELATED"/>
    <property type="match status" value="1"/>
</dbReference>
<dbReference type="SUPFAM" id="SSF46689">
    <property type="entry name" value="Homeodomain-like"/>
    <property type="match status" value="1"/>
</dbReference>
<dbReference type="PROSITE" id="PS50960">
    <property type="entry name" value="HTH_PSQ"/>
    <property type="match status" value="1"/>
</dbReference>
<dbReference type="OrthoDB" id="6611570at2759"/>
<feature type="domain" description="HTH psq-type" evidence="5">
    <location>
        <begin position="17"/>
        <end position="69"/>
    </location>
</feature>
<evidence type="ECO:0000259" key="5">
    <source>
        <dbReference type="PROSITE" id="PS50960"/>
    </source>
</evidence>
<dbReference type="InterPro" id="IPR007889">
    <property type="entry name" value="HTH_Psq"/>
</dbReference>
<feature type="region of interest" description="Disordered" evidence="4">
    <location>
        <begin position="237"/>
        <end position="299"/>
    </location>
</feature>
<evidence type="ECO:0000256" key="3">
    <source>
        <dbReference type="PROSITE-ProRule" id="PRU00320"/>
    </source>
</evidence>
<dbReference type="Pfam" id="PF05225">
    <property type="entry name" value="HTH_psq"/>
    <property type="match status" value="1"/>
</dbReference>
<name>A0A9J6C4R1_POLVA</name>
<feature type="DNA-binding region" description="H-T-H motif" evidence="3">
    <location>
        <begin position="45"/>
        <end position="65"/>
    </location>
</feature>
<dbReference type="InterPro" id="IPR009057">
    <property type="entry name" value="Homeodomain-like_sf"/>
</dbReference>
<comment type="subcellular location">
    <subcellularLocation>
        <location evidence="1 3">Nucleus</location>
    </subcellularLocation>
</comment>
<protein>
    <recommendedName>
        <fullName evidence="5">HTH psq-type domain-containing protein</fullName>
    </recommendedName>
</protein>
<reference evidence="6" key="1">
    <citation type="submission" date="2021-03" db="EMBL/GenBank/DDBJ databases">
        <title>Chromosome level genome of the anhydrobiotic midge Polypedilum vanderplanki.</title>
        <authorList>
            <person name="Yoshida Y."/>
            <person name="Kikawada T."/>
            <person name="Gusev O."/>
        </authorList>
    </citation>
    <scope>NUCLEOTIDE SEQUENCE</scope>
    <source>
        <strain evidence="6">NIAS01</strain>
        <tissue evidence="6">Whole body or cell culture</tissue>
    </source>
</reference>
<dbReference type="EMBL" id="JADBJN010000002">
    <property type="protein sequence ID" value="KAG5677010.1"/>
    <property type="molecule type" value="Genomic_DNA"/>
</dbReference>
<evidence type="ECO:0000256" key="2">
    <source>
        <dbReference type="ARBA" id="ARBA00023242"/>
    </source>
</evidence>
<dbReference type="PANTHER" id="PTHR23110">
    <property type="entry name" value="BTB DOMAIN TRANSCRIPTION FACTOR"/>
    <property type="match status" value="1"/>
</dbReference>
<dbReference type="InterPro" id="IPR051095">
    <property type="entry name" value="Dros_DevTransReg"/>
</dbReference>
<evidence type="ECO:0000256" key="4">
    <source>
        <dbReference type="SAM" id="MobiDB-lite"/>
    </source>
</evidence>
<keyword evidence="2 3" id="KW-0539">Nucleus</keyword>
<sequence length="365" mass="40476">MWQKCWNSQNLVQHMRFRERGPLKSWRPETMAEAIFSVLKEGLSLSQAARKYDIPYPTFVLYANRVHNMLGPSMDGGSDLRPKGRGRPQRILLGIWPDEHIKGVIKSVVFRDEKNLKEEQMIYGRQSPFPFQDAQLGYPNGLNAQAAESMSPDLLAAVRQQMCNMVDAANFVAGFNLPPNMSMAPSLGGNLNSNIPNPKVGSPAMGCNQLNKNGGEPSNAILQMPRLGSPALHLPTELSMHGHLSPNDENNDSRKKDKRMRKSIDEDVEDQQQQQKSGLNNNRLSITKMNSPKSKTPSIDALEPAVNLAISGQTLDMSYKSSRNSSDSSSVNGDEITRSFRNVAVNLGFKDSSPIKLEPLADCRE</sequence>
<feature type="compositionally biased region" description="Polar residues" evidence="4">
    <location>
        <begin position="276"/>
        <end position="297"/>
    </location>
</feature>